<feature type="compositionally biased region" description="Polar residues" evidence="1">
    <location>
        <begin position="1"/>
        <end position="56"/>
    </location>
</feature>
<dbReference type="GeneID" id="87959250"/>
<name>A0ABZ1D8K3_9TREE</name>
<evidence type="ECO:0000313" key="2">
    <source>
        <dbReference type="EMBL" id="WRT70126.1"/>
    </source>
</evidence>
<accession>A0ABZ1D8K3</accession>
<reference evidence="2 3" key="1">
    <citation type="submission" date="2024-01" db="EMBL/GenBank/DDBJ databases">
        <title>Comparative genomics of Cryptococcus and Kwoniella reveals pathogenesis evolution and contrasting modes of karyotype evolution via chromosome fusion or intercentromeric recombination.</title>
        <authorList>
            <person name="Coelho M.A."/>
            <person name="David-Palma M."/>
            <person name="Shea T."/>
            <person name="Bowers K."/>
            <person name="McGinley-Smith S."/>
            <person name="Mohammad A.W."/>
            <person name="Gnirke A."/>
            <person name="Yurkov A.M."/>
            <person name="Nowrousian M."/>
            <person name="Sun S."/>
            <person name="Cuomo C.A."/>
            <person name="Heitman J."/>
        </authorList>
    </citation>
    <scope>NUCLEOTIDE SEQUENCE [LARGE SCALE GENOMIC DNA]</scope>
    <source>
        <strain evidence="2">CBS 11374</strain>
    </source>
</reference>
<feature type="region of interest" description="Disordered" evidence="1">
    <location>
        <begin position="1"/>
        <end position="130"/>
    </location>
</feature>
<keyword evidence="3" id="KW-1185">Reference proteome</keyword>
<evidence type="ECO:0000256" key="1">
    <source>
        <dbReference type="SAM" id="MobiDB-lite"/>
    </source>
</evidence>
<protein>
    <submittedName>
        <fullName evidence="2">Uncharacterized protein</fullName>
    </submittedName>
</protein>
<feature type="region of interest" description="Disordered" evidence="1">
    <location>
        <begin position="151"/>
        <end position="182"/>
    </location>
</feature>
<gene>
    <name evidence="2" type="ORF">IL334_007120</name>
</gene>
<dbReference type="Gene3D" id="1.20.5.340">
    <property type="match status" value="1"/>
</dbReference>
<sequence>MDHPSTPTGGSSTYQDPAELSSNPSSSQAHYNDISLSRSTNLNLPPINQRNSSVSSLMDAVMGPPSQSQIQTQSPSTPQTQTYGHGQAPFLPTPIALKPHNNPLTGNSRREPMGHGYGTGTGISSANNGAGGGLVGDSDWDILSDVTTRINEGAAGHGKGKGENDEAVKELQEKVDKRRSQLPHLESQLAALEAQIKATEERLNRAAGVSAPTGTSST</sequence>
<dbReference type="EMBL" id="CP141890">
    <property type="protein sequence ID" value="WRT70126.1"/>
    <property type="molecule type" value="Genomic_DNA"/>
</dbReference>
<evidence type="ECO:0000313" key="3">
    <source>
        <dbReference type="Proteomes" id="UP001329825"/>
    </source>
</evidence>
<dbReference type="Proteomes" id="UP001329825">
    <property type="component" value="Chromosome 10"/>
</dbReference>
<dbReference type="RefSeq" id="XP_062794865.1">
    <property type="nucleotide sequence ID" value="XM_062938814.1"/>
</dbReference>
<organism evidence="2 3">
    <name type="scientific">Kwoniella shivajii</name>
    <dbReference type="NCBI Taxonomy" id="564305"/>
    <lineage>
        <taxon>Eukaryota</taxon>
        <taxon>Fungi</taxon>
        <taxon>Dikarya</taxon>
        <taxon>Basidiomycota</taxon>
        <taxon>Agaricomycotina</taxon>
        <taxon>Tremellomycetes</taxon>
        <taxon>Tremellales</taxon>
        <taxon>Cryptococcaceae</taxon>
        <taxon>Kwoniella</taxon>
    </lineage>
</organism>
<feature type="compositionally biased region" description="Low complexity" evidence="1">
    <location>
        <begin position="64"/>
        <end position="82"/>
    </location>
</feature>
<feature type="compositionally biased region" description="Basic and acidic residues" evidence="1">
    <location>
        <begin position="160"/>
        <end position="179"/>
    </location>
</feature>
<proteinExistence type="predicted"/>